<dbReference type="Proteomes" id="UP000594800">
    <property type="component" value="Chromosome"/>
</dbReference>
<dbReference type="GO" id="GO:0047669">
    <property type="term" value="F:amylosucrase activity"/>
    <property type="evidence" value="ECO:0007669"/>
    <property type="project" value="InterPro"/>
</dbReference>
<dbReference type="RefSeq" id="WP_196104102.1">
    <property type="nucleotide sequence ID" value="NZ_CP064942.1"/>
</dbReference>
<evidence type="ECO:0000313" key="3">
    <source>
        <dbReference type="Proteomes" id="UP000594800"/>
    </source>
</evidence>
<dbReference type="PANTHER" id="PTHR10357">
    <property type="entry name" value="ALPHA-AMYLASE FAMILY MEMBER"/>
    <property type="match status" value="1"/>
</dbReference>
<accession>A0A7S9LTB6</accession>
<dbReference type="Gene3D" id="1.10.1740.10">
    <property type="match status" value="1"/>
</dbReference>
<dbReference type="SUPFAM" id="SSF51445">
    <property type="entry name" value="(Trans)glycosidases"/>
    <property type="match status" value="1"/>
</dbReference>
<dbReference type="AlphaFoldDB" id="A0A7S9LTB6"/>
<reference evidence="2 3" key="1">
    <citation type="submission" date="2020-11" db="EMBL/GenBank/DDBJ databases">
        <title>Description of Pontivivens ytuae sp. nov. isolated from deep sea sediment of Mariana Trench.</title>
        <authorList>
            <person name="Wang Z."/>
            <person name="Sun Q.-L."/>
            <person name="Xu X.-D."/>
            <person name="Tang Y.-Z."/>
            <person name="Zhang J."/>
        </authorList>
    </citation>
    <scope>NUCLEOTIDE SEQUENCE [LARGE SCALE GENOMIC DNA]</scope>
    <source>
        <strain evidence="2 3">MT2928</strain>
    </source>
</reference>
<evidence type="ECO:0000259" key="1">
    <source>
        <dbReference type="SMART" id="SM00642"/>
    </source>
</evidence>
<dbReference type="PANTHER" id="PTHR10357:SF213">
    <property type="entry name" value="ALPHA AMYLASE CATALYTIC REGION"/>
    <property type="match status" value="1"/>
</dbReference>
<dbReference type="InterPro" id="IPR017853">
    <property type="entry name" value="GH"/>
</dbReference>
<keyword evidence="3" id="KW-1185">Reference proteome</keyword>
<sequence length="628" mass="70701">MPDPALAALPPHEAELFELRLERSWADLTEPFDRLYGHLPQAEAEQARLLEILADAWAARPADLKALDLKRDLEPDWFQRPGMVGYVFYVDRFAGKLTDILDHLDYLEELGVTYVHMMPLLKPRDGDNDGGYSVQDYRAINPKYGTMSEFEAVTAALRARGISTCIDMVLNHTAREHDWAERARRGDAAYEAYYRTFPTREIPDAYEETLLEIFPDQAPGNFTWDDRLQKWVWTTFNTHQWDLNWENPQVMLEIVDTMLHLANRGAEVLRLDAVAFMWKRLGTTCQNQPEVHDILQVLRAACRIACAGVIHKAEAIVSPADLIPYLGAGRHTGKVGNLAYHNSLMVQFWSALASRDTTLMTRVLTDHFPTAHQNATWATYLRCHDDIGWAITDEDAGALGFSGAAHRDFLAEFYRGNFEGSFARGGLFQYNPDTNDKRSNGALASLAGLEAAKTDGERHDAIARILMGHALIASFGGIPLIYMGDEIGMLNDYDWAAHSDGENDSRWMHRPMMDWTRAAERTDESTDAGRIFTGLKHILDTRRATPHLHGANPREILATPDAALFAFRRISAEGPLTCLFNVSETARFVPADWWHAAGATAFQNVLGSPLDWRGDAVRVAPYEAMWVL</sequence>
<dbReference type="GO" id="GO:0016798">
    <property type="term" value="F:hydrolase activity, acting on glycosyl bonds"/>
    <property type="evidence" value="ECO:0007669"/>
    <property type="project" value="UniProtKB-KW"/>
</dbReference>
<organism evidence="2 3">
    <name type="scientific">Pontivivens ytuae</name>
    <dbReference type="NCBI Taxonomy" id="2789856"/>
    <lineage>
        <taxon>Bacteria</taxon>
        <taxon>Pseudomonadati</taxon>
        <taxon>Pseudomonadota</taxon>
        <taxon>Alphaproteobacteria</taxon>
        <taxon>Rhodobacterales</taxon>
        <taxon>Paracoccaceae</taxon>
        <taxon>Pontivivens</taxon>
    </lineage>
</organism>
<dbReference type="InterPro" id="IPR045857">
    <property type="entry name" value="O16G_dom_2"/>
</dbReference>
<dbReference type="GO" id="GO:0005975">
    <property type="term" value="P:carbohydrate metabolic process"/>
    <property type="evidence" value="ECO:0007669"/>
    <property type="project" value="InterPro"/>
</dbReference>
<dbReference type="CDD" id="cd11324">
    <property type="entry name" value="AmyAc_Amylosucrase"/>
    <property type="match status" value="1"/>
</dbReference>
<dbReference type="Pfam" id="PF00128">
    <property type="entry name" value="Alpha-amylase"/>
    <property type="match status" value="1"/>
</dbReference>
<dbReference type="EMBL" id="CP064942">
    <property type="protein sequence ID" value="QPH54901.1"/>
    <property type="molecule type" value="Genomic_DNA"/>
</dbReference>
<dbReference type="Gene3D" id="3.20.20.80">
    <property type="entry name" value="Glycosidases"/>
    <property type="match status" value="1"/>
</dbReference>
<feature type="domain" description="Glycosyl hydrolase family 13 catalytic" evidence="1">
    <location>
        <begin position="89"/>
        <end position="530"/>
    </location>
</feature>
<dbReference type="InterPro" id="IPR013780">
    <property type="entry name" value="Glyco_hydro_b"/>
</dbReference>
<protein>
    <submittedName>
        <fullName evidence="2">DUF3459 domain-containing protein</fullName>
    </submittedName>
</protein>
<evidence type="ECO:0000313" key="2">
    <source>
        <dbReference type="EMBL" id="QPH54901.1"/>
    </source>
</evidence>
<dbReference type="InterPro" id="IPR044077">
    <property type="entry name" value="Amylosucrase"/>
</dbReference>
<dbReference type="KEGG" id="poz:I0K15_03790"/>
<gene>
    <name evidence="2" type="ORF">I0K15_03790</name>
</gene>
<dbReference type="SMART" id="SM00642">
    <property type="entry name" value="Aamy"/>
    <property type="match status" value="1"/>
</dbReference>
<dbReference type="Gene3D" id="3.90.400.10">
    <property type="entry name" value="Oligo-1,6-glucosidase, Domain 2"/>
    <property type="match status" value="1"/>
</dbReference>
<proteinExistence type="predicted"/>
<dbReference type="InterPro" id="IPR006047">
    <property type="entry name" value="GH13_cat_dom"/>
</dbReference>
<dbReference type="Gene3D" id="2.60.40.1180">
    <property type="entry name" value="Golgi alpha-mannosidase II"/>
    <property type="match status" value="1"/>
</dbReference>
<name>A0A7S9LTB6_9RHOB</name>